<evidence type="ECO:0000256" key="1">
    <source>
        <dbReference type="SAM" id="MobiDB-lite"/>
    </source>
</evidence>
<dbReference type="EMBL" id="JAIFTL010000052">
    <property type="protein sequence ID" value="KAG9324955.1"/>
    <property type="molecule type" value="Genomic_DNA"/>
</dbReference>
<feature type="compositionally biased region" description="Basic and acidic residues" evidence="1">
    <location>
        <begin position="67"/>
        <end position="76"/>
    </location>
</feature>
<evidence type="ECO:0000313" key="2">
    <source>
        <dbReference type="EMBL" id="KAG9324955.1"/>
    </source>
</evidence>
<dbReference type="Proteomes" id="UP000717515">
    <property type="component" value="Unassembled WGS sequence"/>
</dbReference>
<feature type="compositionally biased region" description="Low complexity" evidence="1">
    <location>
        <begin position="89"/>
        <end position="100"/>
    </location>
</feature>
<sequence>MEYSKIANIATSLPHFRDSFPSPSFDAPLEYKSSASTGIYIAPLSASSLQTYNDLSGSNMLKRKTHSREAEHEQKKTMVSSFGRQRQESGCSISSTSSWSSSATFSTVSSASLATSSPSLSPSPRSAYYKSSSPSPAPSESTNDGDESNPLWQICAAIDIIGDNHQGKTKTSSGIAARPYTSNSYKKSLKSTYGDKSPYGVKVVFVAPNWLAEHIAKSKQAVALKRLQKKRLH</sequence>
<protein>
    <submittedName>
        <fullName evidence="2">Uncharacterized protein</fullName>
    </submittedName>
</protein>
<reference evidence="2" key="1">
    <citation type="submission" date="2021-07" db="EMBL/GenBank/DDBJ databases">
        <title>Draft genome of Mortierella alpina, strain LL118, isolated from an aspen leaf litter sample.</title>
        <authorList>
            <person name="Yang S."/>
            <person name="Vinatzer B.A."/>
        </authorList>
    </citation>
    <scope>NUCLEOTIDE SEQUENCE</scope>
    <source>
        <strain evidence="2">LL118</strain>
    </source>
</reference>
<organism evidence="2 3">
    <name type="scientific">Mortierella alpina</name>
    <name type="common">Oleaginous fungus</name>
    <name type="synonym">Mortierella renispora</name>
    <dbReference type="NCBI Taxonomy" id="64518"/>
    <lineage>
        <taxon>Eukaryota</taxon>
        <taxon>Fungi</taxon>
        <taxon>Fungi incertae sedis</taxon>
        <taxon>Mucoromycota</taxon>
        <taxon>Mortierellomycotina</taxon>
        <taxon>Mortierellomycetes</taxon>
        <taxon>Mortierellales</taxon>
        <taxon>Mortierellaceae</taxon>
        <taxon>Mortierella</taxon>
    </lineage>
</organism>
<proteinExistence type="predicted"/>
<evidence type="ECO:0000313" key="3">
    <source>
        <dbReference type="Proteomes" id="UP000717515"/>
    </source>
</evidence>
<gene>
    <name evidence="2" type="ORF">KVV02_005194</name>
</gene>
<accession>A0A9P8D1Q9</accession>
<feature type="compositionally biased region" description="Low complexity" evidence="1">
    <location>
        <begin position="113"/>
        <end position="141"/>
    </location>
</feature>
<feature type="region of interest" description="Disordered" evidence="1">
    <location>
        <begin position="61"/>
        <end position="100"/>
    </location>
</feature>
<feature type="region of interest" description="Disordered" evidence="1">
    <location>
        <begin position="113"/>
        <end position="148"/>
    </location>
</feature>
<name>A0A9P8D1Q9_MORAP</name>
<comment type="caution">
    <text evidence="2">The sequence shown here is derived from an EMBL/GenBank/DDBJ whole genome shotgun (WGS) entry which is preliminary data.</text>
</comment>
<dbReference type="AlphaFoldDB" id="A0A9P8D1Q9"/>